<organism evidence="2 3">
    <name type="scientific">Phanerochaete sordida</name>
    <dbReference type="NCBI Taxonomy" id="48140"/>
    <lineage>
        <taxon>Eukaryota</taxon>
        <taxon>Fungi</taxon>
        <taxon>Dikarya</taxon>
        <taxon>Basidiomycota</taxon>
        <taxon>Agaricomycotina</taxon>
        <taxon>Agaricomycetes</taxon>
        <taxon>Polyporales</taxon>
        <taxon>Phanerochaetaceae</taxon>
        <taxon>Phanerochaete</taxon>
    </lineage>
</organism>
<sequence length="73" mass="8244">MEHRTLVDPVCTRPFRKPRPHHSSKISAAWDSHLISVRVILSSELIPTQLLHSAARLQKASPTHMLAWDPSSL</sequence>
<gene>
    <name evidence="2" type="ORF">PsYK624_061630</name>
</gene>
<dbReference type="Proteomes" id="UP000703269">
    <property type="component" value="Unassembled WGS sequence"/>
</dbReference>
<accession>A0A9P3LDK9</accession>
<name>A0A9P3LDK9_9APHY</name>
<feature type="region of interest" description="Disordered" evidence="1">
    <location>
        <begin position="1"/>
        <end position="23"/>
    </location>
</feature>
<evidence type="ECO:0000256" key="1">
    <source>
        <dbReference type="SAM" id="MobiDB-lite"/>
    </source>
</evidence>
<dbReference type="AlphaFoldDB" id="A0A9P3LDK9"/>
<feature type="compositionally biased region" description="Basic residues" evidence="1">
    <location>
        <begin position="14"/>
        <end position="23"/>
    </location>
</feature>
<comment type="caution">
    <text evidence="2">The sequence shown here is derived from an EMBL/GenBank/DDBJ whole genome shotgun (WGS) entry which is preliminary data.</text>
</comment>
<evidence type="ECO:0000313" key="3">
    <source>
        <dbReference type="Proteomes" id="UP000703269"/>
    </source>
</evidence>
<keyword evidence="3" id="KW-1185">Reference proteome</keyword>
<evidence type="ECO:0000313" key="2">
    <source>
        <dbReference type="EMBL" id="GJE90042.1"/>
    </source>
</evidence>
<protein>
    <submittedName>
        <fullName evidence="2">Uncharacterized protein</fullName>
    </submittedName>
</protein>
<proteinExistence type="predicted"/>
<dbReference type="EMBL" id="BPQB01000015">
    <property type="protein sequence ID" value="GJE90042.1"/>
    <property type="molecule type" value="Genomic_DNA"/>
</dbReference>
<reference evidence="2 3" key="1">
    <citation type="submission" date="2021-08" db="EMBL/GenBank/DDBJ databases">
        <title>Draft Genome Sequence of Phanerochaete sordida strain YK-624.</title>
        <authorList>
            <person name="Mori T."/>
            <person name="Dohra H."/>
            <person name="Suzuki T."/>
            <person name="Kawagishi H."/>
            <person name="Hirai H."/>
        </authorList>
    </citation>
    <scope>NUCLEOTIDE SEQUENCE [LARGE SCALE GENOMIC DNA]</scope>
    <source>
        <strain evidence="2 3">YK-624</strain>
    </source>
</reference>